<dbReference type="CDD" id="cd05483">
    <property type="entry name" value="retropepsin_like_bacteria"/>
    <property type="match status" value="1"/>
</dbReference>
<evidence type="ECO:0000256" key="1">
    <source>
        <dbReference type="SAM" id="SignalP"/>
    </source>
</evidence>
<accession>A0ABU3KKS4</accession>
<gene>
    <name evidence="2" type="ORF">RAE19_04590</name>
</gene>
<dbReference type="NCBIfam" id="TIGR02281">
    <property type="entry name" value="clan_AA_DTGA"/>
    <property type="match status" value="1"/>
</dbReference>
<dbReference type="InterPro" id="IPR011969">
    <property type="entry name" value="Clan_AA_Asp_peptidase_C"/>
</dbReference>
<comment type="caution">
    <text evidence="2">The sequence shown here is derived from an EMBL/GenBank/DDBJ whole genome shotgun (WGS) entry which is preliminary data.</text>
</comment>
<dbReference type="SUPFAM" id="SSF50630">
    <property type="entry name" value="Acid proteases"/>
    <property type="match status" value="1"/>
</dbReference>
<keyword evidence="3" id="KW-1185">Reference proteome</keyword>
<proteinExistence type="predicted"/>
<reference evidence="2 3" key="1">
    <citation type="submission" date="2023-08" db="EMBL/GenBank/DDBJ databases">
        <title>Rhodoferax potami sp. nov. and Rhodoferax mekongensis sp. nov., isolated from the Mekong River in Thailand.</title>
        <authorList>
            <person name="Kitikhun S."/>
            <person name="Charoenyingcharoen P."/>
            <person name="Siriarchawattana P."/>
            <person name="Likhitrattanapisal S."/>
            <person name="Nilsakha T."/>
            <person name="Chanpet A."/>
            <person name="Rattanawaree P."/>
            <person name="Ingsriswang S."/>
        </authorList>
    </citation>
    <scope>NUCLEOTIDE SEQUENCE [LARGE SCALE GENOMIC DNA]</scope>
    <source>
        <strain evidence="2 3">TBRC 17660</strain>
    </source>
</reference>
<evidence type="ECO:0000313" key="2">
    <source>
        <dbReference type="EMBL" id="MDT7518017.1"/>
    </source>
</evidence>
<organism evidence="2 3">
    <name type="scientific">Rhodoferax potami</name>
    <dbReference type="NCBI Taxonomy" id="3068338"/>
    <lineage>
        <taxon>Bacteria</taxon>
        <taxon>Pseudomonadati</taxon>
        <taxon>Pseudomonadota</taxon>
        <taxon>Betaproteobacteria</taxon>
        <taxon>Burkholderiales</taxon>
        <taxon>Comamonadaceae</taxon>
        <taxon>Rhodoferax</taxon>
    </lineage>
</organism>
<dbReference type="PROSITE" id="PS00141">
    <property type="entry name" value="ASP_PROTEASE"/>
    <property type="match status" value="1"/>
</dbReference>
<dbReference type="Gene3D" id="2.40.70.10">
    <property type="entry name" value="Acid Proteases"/>
    <property type="match status" value="1"/>
</dbReference>
<feature type="chain" id="PRO_5047533775" evidence="1">
    <location>
        <begin position="20"/>
        <end position="214"/>
    </location>
</feature>
<dbReference type="InterPro" id="IPR034122">
    <property type="entry name" value="Retropepsin-like_bacterial"/>
</dbReference>
<dbReference type="Proteomes" id="UP001321700">
    <property type="component" value="Unassembled WGS sequence"/>
</dbReference>
<keyword evidence="1" id="KW-0732">Signal</keyword>
<feature type="signal peptide" evidence="1">
    <location>
        <begin position="1"/>
        <end position="19"/>
    </location>
</feature>
<dbReference type="Pfam" id="PF13975">
    <property type="entry name" value="gag-asp_proteas"/>
    <property type="match status" value="1"/>
</dbReference>
<protein>
    <submittedName>
        <fullName evidence="2">Retropepsin-like aspartic protease</fullName>
    </submittedName>
</protein>
<evidence type="ECO:0000313" key="3">
    <source>
        <dbReference type="Proteomes" id="UP001321700"/>
    </source>
</evidence>
<dbReference type="EMBL" id="JAVBIK010000001">
    <property type="protein sequence ID" value="MDT7518017.1"/>
    <property type="molecule type" value="Genomic_DNA"/>
</dbReference>
<dbReference type="RefSeq" id="WP_313873801.1">
    <property type="nucleotide sequence ID" value="NZ_JAVBIK010000001.1"/>
</dbReference>
<sequence length="214" mass="22358">MRTAARFLFALLLAPAVWGQTVAINGTLGDKALLIVDGGFPKSVALGATHMGVKVVSMQGDTVVVEVAGKKMSLRVGDAPANVGTGAGQPASGNRVVLAAGPGGHFMSDGQINGRIVRFMVDTGATAVSISAAEADRIGLKYQNGDRVQMNTANGVVPGWRMTLNNVRLGDVSVSGVDAVITPASMPYVLLGNSFLGRFQMNRTNDQMILDRRF</sequence>
<name>A0ABU3KKS4_9BURK</name>
<dbReference type="InterPro" id="IPR021109">
    <property type="entry name" value="Peptidase_aspartic_dom_sf"/>
</dbReference>
<dbReference type="InterPro" id="IPR001969">
    <property type="entry name" value="Aspartic_peptidase_AS"/>
</dbReference>